<sequence length="46" mass="5327">MTKEQNERWNNKVDIVLVPDSRLSAYQKAIIAEDYNICGLSRYALP</sequence>
<protein>
    <recommendedName>
        <fullName evidence="1">DNA-binding transcriptional repressor CapW C-terminal dimerisation domain-containing protein</fullName>
    </recommendedName>
</protein>
<name>A0ABT9H3H8_9GAMM</name>
<proteinExistence type="predicted"/>
<dbReference type="RefSeq" id="WP_305895117.1">
    <property type="nucleotide sequence ID" value="NZ_JAUZVZ010000037.1"/>
</dbReference>
<dbReference type="EMBL" id="JAUZVZ010000037">
    <property type="protein sequence ID" value="MDP4537870.1"/>
    <property type="molecule type" value="Genomic_DNA"/>
</dbReference>
<accession>A0ABT9H3H8</accession>
<gene>
    <name evidence="2" type="ORF">Q3O60_16930</name>
</gene>
<evidence type="ECO:0000313" key="3">
    <source>
        <dbReference type="Proteomes" id="UP001231616"/>
    </source>
</evidence>
<organism evidence="2 3">
    <name type="scientific">Alkalimonas collagenimarina</name>
    <dbReference type="NCBI Taxonomy" id="400390"/>
    <lineage>
        <taxon>Bacteria</taxon>
        <taxon>Pseudomonadati</taxon>
        <taxon>Pseudomonadota</taxon>
        <taxon>Gammaproteobacteria</taxon>
        <taxon>Alkalimonas</taxon>
    </lineage>
</organism>
<dbReference type="InterPro" id="IPR059020">
    <property type="entry name" value="CapW_CTD"/>
</dbReference>
<reference evidence="2 3" key="1">
    <citation type="submission" date="2023-08" db="EMBL/GenBank/DDBJ databases">
        <authorList>
            <person name="Joshi A."/>
            <person name="Thite S."/>
        </authorList>
    </citation>
    <scope>NUCLEOTIDE SEQUENCE [LARGE SCALE GENOMIC DNA]</scope>
    <source>
        <strain evidence="2 3">AC40</strain>
    </source>
</reference>
<keyword evidence="3" id="KW-1185">Reference proteome</keyword>
<dbReference type="Pfam" id="PF26107">
    <property type="entry name" value="BrxR_CTD"/>
    <property type="match status" value="1"/>
</dbReference>
<comment type="caution">
    <text evidence="2">The sequence shown here is derived from an EMBL/GenBank/DDBJ whole genome shotgun (WGS) entry which is preliminary data.</text>
</comment>
<evidence type="ECO:0000259" key="1">
    <source>
        <dbReference type="Pfam" id="PF26107"/>
    </source>
</evidence>
<feature type="domain" description="DNA-binding transcriptional repressor CapW C-terminal dimerisation" evidence="1">
    <location>
        <begin position="13"/>
        <end position="36"/>
    </location>
</feature>
<evidence type="ECO:0000313" key="2">
    <source>
        <dbReference type="EMBL" id="MDP4537870.1"/>
    </source>
</evidence>
<dbReference type="Proteomes" id="UP001231616">
    <property type="component" value="Unassembled WGS sequence"/>
</dbReference>